<dbReference type="InterPro" id="IPR013904">
    <property type="entry name" value="RXT2_N"/>
</dbReference>
<dbReference type="AlphaFoldDB" id="A0A9W8A1S2"/>
<reference evidence="3" key="1">
    <citation type="submission" date="2022-07" db="EMBL/GenBank/DDBJ databases">
        <title>Phylogenomic reconstructions and comparative analyses of Kickxellomycotina fungi.</title>
        <authorList>
            <person name="Reynolds N.K."/>
            <person name="Stajich J.E."/>
            <person name="Barry K."/>
            <person name="Grigoriev I.V."/>
            <person name="Crous P."/>
            <person name="Smith M.E."/>
        </authorList>
    </citation>
    <scope>NUCLEOTIDE SEQUENCE</scope>
    <source>
        <strain evidence="3">NBRC 100468</strain>
    </source>
</reference>
<dbReference type="Proteomes" id="UP001150538">
    <property type="component" value="Unassembled WGS sequence"/>
</dbReference>
<feature type="region of interest" description="Disordered" evidence="1">
    <location>
        <begin position="1"/>
        <end position="25"/>
    </location>
</feature>
<evidence type="ECO:0000256" key="1">
    <source>
        <dbReference type="SAM" id="MobiDB-lite"/>
    </source>
</evidence>
<feature type="compositionally biased region" description="Polar residues" evidence="1">
    <location>
        <begin position="7"/>
        <end position="22"/>
    </location>
</feature>
<dbReference type="EMBL" id="JANBPU010000010">
    <property type="protein sequence ID" value="KAJ1920701.1"/>
    <property type="molecule type" value="Genomic_DNA"/>
</dbReference>
<protein>
    <recommendedName>
        <fullName evidence="2">Transcriptional regulatory protein RXT2 N-terminal domain-containing protein</fullName>
    </recommendedName>
</protein>
<feature type="domain" description="Transcriptional regulatory protein RXT2 N-terminal" evidence="2">
    <location>
        <begin position="8"/>
        <end position="81"/>
    </location>
</feature>
<accession>A0A9W8A1S2</accession>
<dbReference type="OrthoDB" id="2405722at2759"/>
<evidence type="ECO:0000313" key="3">
    <source>
        <dbReference type="EMBL" id="KAJ1920701.1"/>
    </source>
</evidence>
<gene>
    <name evidence="3" type="ORF">H4219_001100</name>
</gene>
<dbReference type="Pfam" id="PF08595">
    <property type="entry name" value="RXT2_N"/>
    <property type="match status" value="1"/>
</dbReference>
<proteinExistence type="predicted"/>
<comment type="caution">
    <text evidence="3">The sequence shown here is derived from an EMBL/GenBank/DDBJ whole genome shotgun (WGS) entry which is preliminary data.</text>
</comment>
<name>A0A9W8A1S2_9FUNG</name>
<evidence type="ECO:0000313" key="4">
    <source>
        <dbReference type="Proteomes" id="UP001150538"/>
    </source>
</evidence>
<evidence type="ECO:0000259" key="2">
    <source>
        <dbReference type="Pfam" id="PF08595"/>
    </source>
</evidence>
<keyword evidence="4" id="KW-1185">Reference proteome</keyword>
<organism evidence="3 4">
    <name type="scientific">Mycoemilia scoparia</name>
    <dbReference type="NCBI Taxonomy" id="417184"/>
    <lineage>
        <taxon>Eukaryota</taxon>
        <taxon>Fungi</taxon>
        <taxon>Fungi incertae sedis</taxon>
        <taxon>Zoopagomycota</taxon>
        <taxon>Kickxellomycotina</taxon>
        <taxon>Kickxellomycetes</taxon>
        <taxon>Kickxellales</taxon>
        <taxon>Kickxellaceae</taxon>
        <taxon>Mycoemilia</taxon>
    </lineage>
</organism>
<sequence>MPEDTKNTQNTLRNSPGENGTSEELMKPLETIKEAMDRSSVRRSLENNVLDMSTWELMKFIEHENGQNKVIRKLLHVLLGDDPDIGDVDIVDRNNVAQLETLENSIFLLQEVLSYSDETIHLLNESRSKLALAIEQRSQLKTRLLKVYKGESEDESGLRNK</sequence>